<dbReference type="EMBL" id="JAUKUD010000005">
    <property type="protein sequence ID" value="KAK0743473.1"/>
    <property type="molecule type" value="Genomic_DNA"/>
</dbReference>
<keyword evidence="1" id="KW-0732">Signal</keyword>
<feature type="domain" description="DUF7029" evidence="2">
    <location>
        <begin position="98"/>
        <end position="203"/>
    </location>
</feature>
<dbReference type="Pfam" id="PF23865">
    <property type="entry name" value="DUF7223"/>
    <property type="match status" value="1"/>
</dbReference>
<sequence>MIPPILLLLALPPALAGLLPIRSSSPSPRGLHAYVEPALPTASYTTLHPIRSLPRKSGLSRRSLAPALTPQNTSTLAWLGPDGTLAEFTIESTANAAEAIVNLELLDPEDKFIRSITCPPAGAGKEKAELKIRFAEAADLDDAADVWAWVNREEGNRFLVVVGEGECDDGPGVRRLFRVGGVRYLDASETAVLDVEEEGWQAVGTFDLTVGRVGGPGVAGRGFLDDVKGVADKVADGAKKAVEDIKAIPEKVADGAKKAVEDIKAIPEKITDAIKKIPLDDLAQAVPIPALTALDDILNPGLQADFSIPFAHRFPSTSLSLPLGDNNVTVSAQCVDCFTTGSFDVKGRFRSVNLVMEEAWIKLSTRGISARAVIALGLKGALLTGALPGVSVPLFRVTPAGIDIPGVLRIGPTVSVDVGVELSELSAGVNLVLGGTATIPASSARLDFLKEGGSKTVGWKPTFEADPVKADGFVEAKAAAYIRPGIGLEISVVETGLTADISAKTPSLSANIRAIRSADCTACGKFENGLQGGLTLGASIGASLKQKVLSKEEELFGVTFAETQFPIAGFCQGIGAEGGCAAKR</sequence>
<feature type="chain" id="PRO_5041215924" evidence="1">
    <location>
        <begin position="17"/>
        <end position="584"/>
    </location>
</feature>
<accession>A0AA40K2D6</accession>
<evidence type="ECO:0000259" key="3">
    <source>
        <dbReference type="Pfam" id="PF23865"/>
    </source>
</evidence>
<protein>
    <submittedName>
        <fullName evidence="4">Uncharacterized protein</fullName>
    </submittedName>
</protein>
<comment type="caution">
    <text evidence="4">The sequence shown here is derived from an EMBL/GenBank/DDBJ whole genome shotgun (WGS) entry which is preliminary data.</text>
</comment>
<feature type="signal peptide" evidence="1">
    <location>
        <begin position="1"/>
        <end position="16"/>
    </location>
</feature>
<evidence type="ECO:0000313" key="4">
    <source>
        <dbReference type="EMBL" id="KAK0743473.1"/>
    </source>
</evidence>
<feature type="domain" description="DUF7223" evidence="3">
    <location>
        <begin position="326"/>
        <end position="546"/>
    </location>
</feature>
<gene>
    <name evidence="4" type="ORF">B0T18DRAFT_481668</name>
</gene>
<evidence type="ECO:0000259" key="2">
    <source>
        <dbReference type="Pfam" id="PF22974"/>
    </source>
</evidence>
<dbReference type="AlphaFoldDB" id="A0AA40K2D6"/>
<organism evidence="4 5">
    <name type="scientific">Schizothecium vesticola</name>
    <dbReference type="NCBI Taxonomy" id="314040"/>
    <lineage>
        <taxon>Eukaryota</taxon>
        <taxon>Fungi</taxon>
        <taxon>Dikarya</taxon>
        <taxon>Ascomycota</taxon>
        <taxon>Pezizomycotina</taxon>
        <taxon>Sordariomycetes</taxon>
        <taxon>Sordariomycetidae</taxon>
        <taxon>Sordariales</taxon>
        <taxon>Schizotheciaceae</taxon>
        <taxon>Schizothecium</taxon>
    </lineage>
</organism>
<evidence type="ECO:0000256" key="1">
    <source>
        <dbReference type="SAM" id="SignalP"/>
    </source>
</evidence>
<keyword evidence="5" id="KW-1185">Reference proteome</keyword>
<name>A0AA40K2D6_9PEZI</name>
<evidence type="ECO:0000313" key="5">
    <source>
        <dbReference type="Proteomes" id="UP001172155"/>
    </source>
</evidence>
<dbReference type="Pfam" id="PF22974">
    <property type="entry name" value="DUF7029"/>
    <property type="match status" value="1"/>
</dbReference>
<reference evidence="4" key="1">
    <citation type="submission" date="2023-06" db="EMBL/GenBank/DDBJ databases">
        <title>Genome-scale phylogeny and comparative genomics of the fungal order Sordariales.</title>
        <authorList>
            <consortium name="Lawrence Berkeley National Laboratory"/>
            <person name="Hensen N."/>
            <person name="Bonometti L."/>
            <person name="Westerberg I."/>
            <person name="Brannstrom I.O."/>
            <person name="Guillou S."/>
            <person name="Cros-Aarteil S."/>
            <person name="Calhoun S."/>
            <person name="Haridas S."/>
            <person name="Kuo A."/>
            <person name="Mondo S."/>
            <person name="Pangilinan J."/>
            <person name="Riley R."/>
            <person name="LaButti K."/>
            <person name="Andreopoulos B."/>
            <person name="Lipzen A."/>
            <person name="Chen C."/>
            <person name="Yanf M."/>
            <person name="Daum C."/>
            <person name="Ng V."/>
            <person name="Clum A."/>
            <person name="Steindorff A."/>
            <person name="Ohm R."/>
            <person name="Martin F."/>
            <person name="Silar P."/>
            <person name="Natvig D."/>
            <person name="Lalanne C."/>
            <person name="Gautier V."/>
            <person name="Ament-velasquez S.L."/>
            <person name="Kruys A."/>
            <person name="Hutchinson M.I."/>
            <person name="Powell A.J."/>
            <person name="Barry K."/>
            <person name="Miller A.N."/>
            <person name="Grigoriev I.V."/>
            <person name="Debuchy R."/>
            <person name="Gladieux P."/>
            <person name="Thoren M.H."/>
            <person name="Johannesson H."/>
        </authorList>
    </citation>
    <scope>NUCLEOTIDE SEQUENCE</scope>
    <source>
        <strain evidence="4">SMH3187-1</strain>
    </source>
</reference>
<dbReference type="InterPro" id="IPR055647">
    <property type="entry name" value="DUF7223"/>
</dbReference>
<dbReference type="Proteomes" id="UP001172155">
    <property type="component" value="Unassembled WGS sequence"/>
</dbReference>
<proteinExistence type="predicted"/>
<dbReference type="InterPro" id="IPR054293">
    <property type="entry name" value="DUF7029"/>
</dbReference>